<dbReference type="AlphaFoldDB" id="Q116T2"/>
<dbReference type="HOGENOM" id="CLU_2037047_0_0_3"/>
<protein>
    <submittedName>
        <fullName evidence="2">Uncharacterized protein</fullName>
    </submittedName>
</protein>
<proteinExistence type="predicted"/>
<dbReference type="STRING" id="203124.Tery_1130"/>
<dbReference type="EMBL" id="CP000393">
    <property type="protein sequence ID" value="ABG50492.1"/>
    <property type="molecule type" value="Genomic_DNA"/>
</dbReference>
<feature type="transmembrane region" description="Helical" evidence="1">
    <location>
        <begin position="14"/>
        <end position="42"/>
    </location>
</feature>
<keyword evidence="1" id="KW-1133">Transmembrane helix</keyword>
<name>Q116T2_TRIEI</name>
<feature type="transmembrane region" description="Helical" evidence="1">
    <location>
        <begin position="96"/>
        <end position="118"/>
    </location>
</feature>
<evidence type="ECO:0000313" key="2">
    <source>
        <dbReference type="EMBL" id="ABG50492.1"/>
    </source>
</evidence>
<keyword evidence="1" id="KW-0472">Membrane</keyword>
<evidence type="ECO:0000256" key="1">
    <source>
        <dbReference type="SAM" id="Phobius"/>
    </source>
</evidence>
<dbReference type="KEGG" id="ter:Tery_1130"/>
<gene>
    <name evidence="2" type="ordered locus">Tery_1130</name>
</gene>
<accession>Q116T2</accession>
<sequence length="121" mass="14479">MEMYNQRSLTKNSFWNWFFCITLPLAFGYTLTTFIALVYLWLLWFLFQESQSRIVMLLPFVYCIFALAYSIFAYFRSGIAIPKSIIVGWHYYVAKFCWKNPIIIILLVFCILAVRQLYQPP</sequence>
<dbReference type="RefSeq" id="WP_011610878.1">
    <property type="nucleotide sequence ID" value="NC_008312.1"/>
</dbReference>
<feature type="transmembrane region" description="Helical" evidence="1">
    <location>
        <begin position="54"/>
        <end position="75"/>
    </location>
</feature>
<organism evidence="2">
    <name type="scientific">Trichodesmium erythraeum (strain IMS101)</name>
    <dbReference type="NCBI Taxonomy" id="203124"/>
    <lineage>
        <taxon>Bacteria</taxon>
        <taxon>Bacillati</taxon>
        <taxon>Cyanobacteriota</taxon>
        <taxon>Cyanophyceae</taxon>
        <taxon>Oscillatoriophycideae</taxon>
        <taxon>Oscillatoriales</taxon>
        <taxon>Microcoleaceae</taxon>
        <taxon>Trichodesmium</taxon>
    </lineage>
</organism>
<reference evidence="2" key="1">
    <citation type="submission" date="2006-06" db="EMBL/GenBank/DDBJ databases">
        <title>Complete sequence of Trichodesmium erythraeum IMS101.</title>
        <authorList>
            <consortium name="US DOE Joint Genome Institute"/>
            <person name="Copeland A."/>
            <person name="Lucas S."/>
            <person name="Lapidus A."/>
            <person name="Barry K."/>
            <person name="Detter J.C."/>
            <person name="Glavina del Rio T."/>
            <person name="Hammon N."/>
            <person name="Israni S."/>
            <person name="Dalin E."/>
            <person name="Tice H."/>
            <person name="Pitluck S."/>
            <person name="Kiss H."/>
            <person name="Munk A.C."/>
            <person name="Brettin T."/>
            <person name="Bruce D."/>
            <person name="Han C."/>
            <person name="Tapia R."/>
            <person name="Gilna P."/>
            <person name="Schmutz J."/>
            <person name="Larimer F."/>
            <person name="Land M."/>
            <person name="Hauser L."/>
            <person name="Kyrpides N."/>
            <person name="Kim E."/>
            <person name="Richardson P."/>
        </authorList>
    </citation>
    <scope>NUCLEOTIDE SEQUENCE [LARGE SCALE GENOMIC DNA]</scope>
    <source>
        <strain evidence="2">IMS101</strain>
    </source>
</reference>
<keyword evidence="1" id="KW-0812">Transmembrane</keyword>